<keyword evidence="1" id="KW-0472">Membrane</keyword>
<dbReference type="AlphaFoldDB" id="A0A3M7T134"/>
<accession>A0A3M7T134</accession>
<gene>
    <name evidence="2" type="ORF">BpHYR1_053258</name>
</gene>
<sequence length="115" mass="13459">MIKNVGPELAKLLSLREINSTLFNFYFHCKIEVIVAVKALADFSFVHSKDLISMTAFKLFIVYGLIVFTDKLFHIFTQRFVKKLHLNEGPAFCHALFLVFQYEFINFSKECKNDR</sequence>
<evidence type="ECO:0000313" key="3">
    <source>
        <dbReference type="Proteomes" id="UP000276133"/>
    </source>
</evidence>
<dbReference type="EMBL" id="REGN01000461">
    <property type="protein sequence ID" value="RNA41763.1"/>
    <property type="molecule type" value="Genomic_DNA"/>
</dbReference>
<keyword evidence="3" id="KW-1185">Reference proteome</keyword>
<protein>
    <submittedName>
        <fullName evidence="2">Uncharacterized protein</fullName>
    </submittedName>
</protein>
<reference evidence="2 3" key="1">
    <citation type="journal article" date="2018" name="Sci. Rep.">
        <title>Genomic signatures of local adaptation to the degree of environmental predictability in rotifers.</title>
        <authorList>
            <person name="Franch-Gras L."/>
            <person name="Hahn C."/>
            <person name="Garcia-Roger E.M."/>
            <person name="Carmona M.J."/>
            <person name="Serra M."/>
            <person name="Gomez A."/>
        </authorList>
    </citation>
    <scope>NUCLEOTIDE SEQUENCE [LARGE SCALE GENOMIC DNA]</scope>
    <source>
        <strain evidence="2">HYR1</strain>
    </source>
</reference>
<name>A0A3M7T134_BRAPC</name>
<keyword evidence="1" id="KW-1133">Transmembrane helix</keyword>
<evidence type="ECO:0000313" key="2">
    <source>
        <dbReference type="EMBL" id="RNA41763.1"/>
    </source>
</evidence>
<evidence type="ECO:0000256" key="1">
    <source>
        <dbReference type="SAM" id="Phobius"/>
    </source>
</evidence>
<comment type="caution">
    <text evidence="2">The sequence shown here is derived from an EMBL/GenBank/DDBJ whole genome shotgun (WGS) entry which is preliminary data.</text>
</comment>
<proteinExistence type="predicted"/>
<feature type="transmembrane region" description="Helical" evidence="1">
    <location>
        <begin position="51"/>
        <end position="73"/>
    </location>
</feature>
<keyword evidence="1" id="KW-0812">Transmembrane</keyword>
<dbReference type="Proteomes" id="UP000276133">
    <property type="component" value="Unassembled WGS sequence"/>
</dbReference>
<organism evidence="2 3">
    <name type="scientific">Brachionus plicatilis</name>
    <name type="common">Marine rotifer</name>
    <name type="synonym">Brachionus muelleri</name>
    <dbReference type="NCBI Taxonomy" id="10195"/>
    <lineage>
        <taxon>Eukaryota</taxon>
        <taxon>Metazoa</taxon>
        <taxon>Spiralia</taxon>
        <taxon>Gnathifera</taxon>
        <taxon>Rotifera</taxon>
        <taxon>Eurotatoria</taxon>
        <taxon>Monogononta</taxon>
        <taxon>Pseudotrocha</taxon>
        <taxon>Ploima</taxon>
        <taxon>Brachionidae</taxon>
        <taxon>Brachionus</taxon>
    </lineage>
</organism>